<sequence length="276" mass="32242">MEERNNKSYYFIKELLQLDLVKALELYDDQGVKVSTHTYDVLNLSIEEILKQYKTLENASKKLDFFAITVGVIIHDVSKASIREQEENLSHSQMMIKNPDYILKEVEEVLREVEEKTGLFLKKTIKKRISHIVISHHGRWGKIQPSTKEACIVYKGDMYSAKYHRINPIGADSILAYIEKGYSLEEICQKLNCTPGVVKDRLKRSRNELKLSTIGQLIHYYQKNKKVPLGDEFFVLRVEETKKLKQLVDKQGFQELILENPLIPYFEDEAIFKEKK</sequence>
<evidence type="ECO:0000313" key="2">
    <source>
        <dbReference type="EMBL" id="KXA15776.1"/>
    </source>
</evidence>
<gene>
    <name evidence="2" type="ORF">HMPREF3206_00583</name>
</gene>
<dbReference type="AlphaFoldDB" id="A0A133NHJ7"/>
<evidence type="ECO:0000259" key="1">
    <source>
        <dbReference type="Pfam" id="PF01966"/>
    </source>
</evidence>
<dbReference type="Gene3D" id="1.10.3210.10">
    <property type="entry name" value="Hypothetical protein af1432"/>
    <property type="match status" value="1"/>
</dbReference>
<dbReference type="EMBL" id="LRPX01000023">
    <property type="protein sequence ID" value="KXA15776.1"/>
    <property type="molecule type" value="Genomic_DNA"/>
</dbReference>
<feature type="domain" description="HD" evidence="1">
    <location>
        <begin position="36"/>
        <end position="161"/>
    </location>
</feature>
<evidence type="ECO:0000313" key="3">
    <source>
        <dbReference type="Proteomes" id="UP000070617"/>
    </source>
</evidence>
<dbReference type="Proteomes" id="UP000070617">
    <property type="component" value="Unassembled WGS sequence"/>
</dbReference>
<proteinExistence type="predicted"/>
<dbReference type="RefSeq" id="WP_060793496.1">
    <property type="nucleotide sequence ID" value="NZ_KQ956519.1"/>
</dbReference>
<dbReference type="SUPFAM" id="SSF109604">
    <property type="entry name" value="HD-domain/PDEase-like"/>
    <property type="match status" value="1"/>
</dbReference>
<organism evidence="2 3">
    <name type="scientific">Fusobacterium equinum</name>
    <dbReference type="NCBI Taxonomy" id="134605"/>
    <lineage>
        <taxon>Bacteria</taxon>
        <taxon>Fusobacteriati</taxon>
        <taxon>Fusobacteriota</taxon>
        <taxon>Fusobacteriia</taxon>
        <taxon>Fusobacteriales</taxon>
        <taxon>Fusobacteriaceae</taxon>
        <taxon>Fusobacterium</taxon>
    </lineage>
</organism>
<reference evidence="3" key="1">
    <citation type="submission" date="2016-01" db="EMBL/GenBank/DDBJ databases">
        <authorList>
            <person name="Mitreva M."/>
            <person name="Pepin K.H."/>
            <person name="Mihindukulasuriya K.A."/>
            <person name="Fulton R."/>
            <person name="Fronick C."/>
            <person name="O'Laughlin M."/>
            <person name="Miner T."/>
            <person name="Herter B."/>
            <person name="Rosa B.A."/>
            <person name="Cordes M."/>
            <person name="Tomlinson C."/>
            <person name="Wollam A."/>
            <person name="Palsikar V.B."/>
            <person name="Mardis E.R."/>
            <person name="Wilson R.K."/>
        </authorList>
    </citation>
    <scope>NUCLEOTIDE SEQUENCE [LARGE SCALE GENOMIC DNA]</scope>
    <source>
        <strain evidence="3">CMW8396</strain>
    </source>
</reference>
<dbReference type="Pfam" id="PF01966">
    <property type="entry name" value="HD"/>
    <property type="match status" value="1"/>
</dbReference>
<dbReference type="STRING" id="134605.HMPREF3206_00583"/>
<dbReference type="PATRIC" id="fig|134605.3.peg.585"/>
<keyword evidence="3" id="KW-1185">Reference proteome</keyword>
<dbReference type="InterPro" id="IPR006674">
    <property type="entry name" value="HD_domain"/>
</dbReference>
<name>A0A133NHJ7_9FUSO</name>
<protein>
    <recommendedName>
        <fullName evidence="1">HD domain-containing protein</fullName>
    </recommendedName>
</protein>
<comment type="caution">
    <text evidence="2">The sequence shown here is derived from an EMBL/GenBank/DDBJ whole genome shotgun (WGS) entry which is preliminary data.</text>
</comment>
<accession>A0A133NHJ7</accession>